<dbReference type="EMBL" id="OW995941">
    <property type="protein sequence ID" value="CAH6612666.1"/>
    <property type="molecule type" value="Genomic_DNA"/>
</dbReference>
<protein>
    <submittedName>
        <fullName evidence="4">Fimbrial protein</fullName>
    </submittedName>
    <submittedName>
        <fullName evidence="3">Fimbrial-like protein YadM</fullName>
    </submittedName>
</protein>
<sequence>MKKNLFSMSVIALTTLTSLGTANATDLNVTFTANLLETTCNMKLVGGTGSDTEQTLKIGDSNGQVRLDAVKAGTATANFKIEIVECPSSLRSLKTTVKGTPAASLLTGLVNQITVANGGANWAAVTIARASAPSSPFKINSTTDSERLVWSAAEITNKEVPLIATLSETSAGKMTIGDFSAAGTFEFTYE</sequence>
<organism evidence="3 7">
    <name type="scientific">Citrobacter freundii</name>
    <dbReference type="NCBI Taxonomy" id="546"/>
    <lineage>
        <taxon>Bacteria</taxon>
        <taxon>Pseudomonadati</taxon>
        <taxon>Pseudomonadota</taxon>
        <taxon>Gammaproteobacteria</taxon>
        <taxon>Enterobacterales</taxon>
        <taxon>Enterobacteriaceae</taxon>
        <taxon>Citrobacter</taxon>
        <taxon>Citrobacter freundii complex</taxon>
    </lineage>
</organism>
<proteinExistence type="predicted"/>
<name>A0A241QFT9_CITFR</name>
<dbReference type="EMBL" id="CP056573">
    <property type="protein sequence ID" value="QLV32121.1"/>
    <property type="molecule type" value="Genomic_DNA"/>
</dbReference>
<reference evidence="3" key="3">
    <citation type="submission" date="2022-05" db="EMBL/GenBank/DDBJ databases">
        <authorList>
            <person name="Alioto T."/>
            <person name="Alioto T."/>
            <person name="Gomez Garrido J."/>
        </authorList>
    </citation>
    <scope>NUCLEOTIDE SEQUENCE</scope>
    <source>
        <strain evidence="3">112</strain>
    </source>
</reference>
<dbReference type="GO" id="GO:0009289">
    <property type="term" value="C:pilus"/>
    <property type="evidence" value="ECO:0007669"/>
    <property type="project" value="InterPro"/>
</dbReference>
<feature type="chain" id="PRO_5042344294" evidence="1">
    <location>
        <begin position="25"/>
        <end position="190"/>
    </location>
</feature>
<evidence type="ECO:0000259" key="2">
    <source>
        <dbReference type="Pfam" id="PF00419"/>
    </source>
</evidence>
<evidence type="ECO:0000313" key="7">
    <source>
        <dbReference type="Proteomes" id="UP000789647"/>
    </source>
</evidence>
<dbReference type="AlphaFoldDB" id="A0A241QFT9"/>
<evidence type="ECO:0000256" key="1">
    <source>
        <dbReference type="SAM" id="SignalP"/>
    </source>
</evidence>
<dbReference type="Proteomes" id="UP001279522">
    <property type="component" value="Unassembled WGS sequence"/>
</dbReference>
<reference evidence="4" key="4">
    <citation type="submission" date="2023-05" db="EMBL/GenBank/DDBJ databases">
        <authorList>
            <consortium name="Clinical and Environmental Microbiology Branch: Whole genome sequencing antimicrobial resistance pathogens in the healthcare setting"/>
        </authorList>
    </citation>
    <scope>NUCLEOTIDE SEQUENCE</scope>
    <source>
        <strain evidence="4">2023GN-00287</strain>
    </source>
</reference>
<dbReference type="RefSeq" id="WP_048233899.1">
    <property type="nucleotide sequence ID" value="NZ_CAYEWG010000006.1"/>
</dbReference>
<dbReference type="Pfam" id="PF00419">
    <property type="entry name" value="Fimbrial"/>
    <property type="match status" value="1"/>
</dbReference>
<dbReference type="PANTHER" id="PTHR33420:SF33">
    <property type="entry name" value="MINOR FIMBRIAL SUBUNIT"/>
    <property type="match status" value="1"/>
</dbReference>
<dbReference type="InterPro" id="IPR036937">
    <property type="entry name" value="Adhesion_dom_fimbrial_sf"/>
</dbReference>
<feature type="signal peptide" evidence="1">
    <location>
        <begin position="1"/>
        <end position="24"/>
    </location>
</feature>
<evidence type="ECO:0000313" key="4">
    <source>
        <dbReference type="EMBL" id="ELV3677655.1"/>
    </source>
</evidence>
<dbReference type="Proteomes" id="UP000512222">
    <property type="component" value="Chromosome"/>
</dbReference>
<keyword evidence="1" id="KW-0732">Signal</keyword>
<dbReference type="Proteomes" id="UP000789647">
    <property type="component" value="Chromosome"/>
</dbReference>
<dbReference type="NCBIfam" id="NF011834">
    <property type="entry name" value="PRK15306.1"/>
    <property type="match status" value="1"/>
</dbReference>
<reference evidence="6" key="1">
    <citation type="submission" date="2020-06" db="EMBL/GenBank/DDBJ databases">
        <title>REHAB project genomes.</title>
        <authorList>
            <person name="Shaw L.P."/>
        </authorList>
    </citation>
    <scope>NUCLEOTIDE SEQUENCE [LARGE SCALE GENOMIC DNA]</scope>
    <source>
        <strain evidence="6">RHBSTW-00370</strain>
    </source>
</reference>
<dbReference type="PANTHER" id="PTHR33420">
    <property type="entry name" value="FIMBRIAL SUBUNIT ELFA-RELATED"/>
    <property type="match status" value="1"/>
</dbReference>
<dbReference type="InterPro" id="IPR008966">
    <property type="entry name" value="Adhesion_dom_sf"/>
</dbReference>
<evidence type="ECO:0000313" key="3">
    <source>
        <dbReference type="EMBL" id="CAH6612666.1"/>
    </source>
</evidence>
<dbReference type="InterPro" id="IPR050263">
    <property type="entry name" value="Bact_Fimbrial_Adh_Pro"/>
</dbReference>
<gene>
    <name evidence="3" type="ORF">AI2935V1_4098</name>
    <name evidence="5" type="ORF">HV178_19990</name>
    <name evidence="4" type="ORF">SGX49_000022</name>
</gene>
<dbReference type="EMBL" id="ABOSXX010000001">
    <property type="protein sequence ID" value="ELV3677655.1"/>
    <property type="molecule type" value="Genomic_DNA"/>
</dbReference>
<evidence type="ECO:0000313" key="6">
    <source>
        <dbReference type="Proteomes" id="UP000512222"/>
    </source>
</evidence>
<dbReference type="SUPFAM" id="SSF49401">
    <property type="entry name" value="Bacterial adhesins"/>
    <property type="match status" value="1"/>
</dbReference>
<dbReference type="GO" id="GO:0043709">
    <property type="term" value="P:cell adhesion involved in single-species biofilm formation"/>
    <property type="evidence" value="ECO:0007669"/>
    <property type="project" value="TreeGrafter"/>
</dbReference>
<dbReference type="Gene3D" id="2.60.40.1090">
    <property type="entry name" value="Fimbrial-type adhesion domain"/>
    <property type="match status" value="1"/>
</dbReference>
<dbReference type="InterPro" id="IPR000259">
    <property type="entry name" value="Adhesion_dom_fimbrial"/>
</dbReference>
<feature type="domain" description="Fimbrial-type adhesion" evidence="2">
    <location>
        <begin position="32"/>
        <end position="189"/>
    </location>
</feature>
<evidence type="ECO:0000313" key="5">
    <source>
        <dbReference type="EMBL" id="QLV32121.1"/>
    </source>
</evidence>
<accession>A0A241QFT9</accession>
<reference evidence="5" key="2">
    <citation type="journal article" date="2021" name="Microb. Genom.">
        <title>A genomic epidemiological study shows that prevalence of antimicrobial resistance in Enterobacterales is associated with the livestock host, as well as antimicrobial usage.</title>
        <authorList>
            <person name="AbuOun M."/>
            <person name="Jones H."/>
            <person name="Stubberfield E."/>
            <person name="Gilson D."/>
            <person name="Shaw L.P."/>
            <person name="Hubbard A.T.M."/>
            <person name="Chau K.K."/>
            <person name="Sebra R."/>
            <person name="Peto T.E.A."/>
            <person name="Crook D.W."/>
            <person name="Read D.S."/>
            <person name="Gweon H.S."/>
            <person name="Walker A.S."/>
            <person name="Stoesser N."/>
            <person name="Smith R.P."/>
            <person name="Anjum M.F."/>
            <person name="On Behalf Of The Rehab Consortium."/>
        </authorList>
    </citation>
    <scope>NUCLEOTIDE SEQUENCE</scope>
    <source>
        <strain evidence="5">RHBSTW-00370</strain>
    </source>
</reference>